<reference evidence="3 4" key="1">
    <citation type="journal article" date="2008" name="Nature">
        <title>The genome of Laccaria bicolor provides insights into mycorrhizal symbiosis.</title>
        <authorList>
            <person name="Martin F."/>
            <person name="Aerts A."/>
            <person name="Ahren D."/>
            <person name="Brun A."/>
            <person name="Danchin E.G.J."/>
            <person name="Duchaussoy F."/>
            <person name="Gibon J."/>
            <person name="Kohler A."/>
            <person name="Lindquist E."/>
            <person name="Pereda V."/>
            <person name="Salamov A."/>
            <person name="Shapiro H.J."/>
            <person name="Wuyts J."/>
            <person name="Blaudez D."/>
            <person name="Buee M."/>
            <person name="Brokstein P."/>
            <person name="Canbaeck B."/>
            <person name="Cohen D."/>
            <person name="Courty P.E."/>
            <person name="Coutinho P.M."/>
            <person name="Delaruelle C."/>
            <person name="Detter J.C."/>
            <person name="Deveau A."/>
            <person name="DiFazio S."/>
            <person name="Duplessis S."/>
            <person name="Fraissinet-Tachet L."/>
            <person name="Lucic E."/>
            <person name="Frey-Klett P."/>
            <person name="Fourrey C."/>
            <person name="Feussner I."/>
            <person name="Gay G."/>
            <person name="Grimwood J."/>
            <person name="Hoegger P.J."/>
            <person name="Jain P."/>
            <person name="Kilaru S."/>
            <person name="Labbe J."/>
            <person name="Lin Y.C."/>
            <person name="Legue V."/>
            <person name="Le Tacon F."/>
            <person name="Marmeisse R."/>
            <person name="Melayah D."/>
            <person name="Montanini B."/>
            <person name="Muratet M."/>
            <person name="Nehls U."/>
            <person name="Niculita-Hirzel H."/>
            <person name="Oudot-Le Secq M.P."/>
            <person name="Peter M."/>
            <person name="Quesneville H."/>
            <person name="Rajashekar B."/>
            <person name="Reich M."/>
            <person name="Rouhier N."/>
            <person name="Schmutz J."/>
            <person name="Yin T."/>
            <person name="Chalot M."/>
            <person name="Henrissat B."/>
            <person name="Kuees U."/>
            <person name="Lucas S."/>
            <person name="Van de Peer Y."/>
            <person name="Podila G.K."/>
            <person name="Polle A."/>
            <person name="Pukkila P.J."/>
            <person name="Richardson P.M."/>
            <person name="Rouze P."/>
            <person name="Sanders I.R."/>
            <person name="Stajich J.E."/>
            <person name="Tunlid A."/>
            <person name="Tuskan G."/>
            <person name="Grigoriev I.V."/>
        </authorList>
    </citation>
    <scope>NUCLEOTIDE SEQUENCE [LARGE SCALE GENOMIC DNA]</scope>
    <source>
        <strain evidence="4">S238N-H82 / ATCC MYA-4686</strain>
    </source>
</reference>
<dbReference type="KEGG" id="lbc:LACBIDRAFT_295469"/>
<dbReference type="OrthoDB" id="2831684at2759"/>
<sequence>MFGQIAISTVLAVVAYAGPSLVQRASTPSPINLGIPSTLPANASQSLDPYLISFSIEPAFLDAFLGNKSNPNALTLQLISNIEKVTGGIAVRPGGATVDSSIYDPSLTGSEVLTLSSTGAVHRTTWGPSFLESLNLLPASSKIIMDINLLNNSYEIAFNQASAAVQALGSKLDAIEIGNEPDIYTIQGEKDPSEWTALTYAQTFVDWSRNLTAGLNLPKNFFQAGGFGEPGNLGLPTTDNFTVAKSIALGINNASTVKYYCEHMYGFGSCTPAMIALTNFDNVVNHQNITTFMKKYVPQITAARTAGAPFVAGEFNSVGCSGMQNISNTFGQALWLADTYLYGATLNITRMYLHQGATLAAQFIADQLNTPGFSWYNFVYPSDSARNGPARATPSYPGLLLVAEAMGTSANTSNIASFPVPAHPQLAAYAIWDFSARSGAPARVVLLNLGSETGLSVDLSSLSPSGVKRLHSPTRDNVDSDTVTWGGQSWTNGTASGSLVIEKPLSDGSVAIGAYEAVLVYLAGVNGTATATPVGTASTSGSSSISTSTKSGALGRSLSLTAGGVSVAFVAALLML</sequence>
<dbReference type="InterPro" id="IPR017853">
    <property type="entry name" value="GH"/>
</dbReference>
<dbReference type="PANTHER" id="PTHR36183:SF2">
    <property type="entry name" value="BETA-GLUCURONIDASE C-TERMINAL DOMAIN-CONTAINING PROTEIN"/>
    <property type="match status" value="1"/>
</dbReference>
<dbReference type="GeneID" id="6082583"/>
<feature type="signal peptide" evidence="1">
    <location>
        <begin position="1"/>
        <end position="17"/>
    </location>
</feature>
<evidence type="ECO:0000313" key="3">
    <source>
        <dbReference type="EMBL" id="EDR02290.1"/>
    </source>
</evidence>
<feature type="domain" description="Beta-glucuronidase C-terminal" evidence="2">
    <location>
        <begin position="428"/>
        <end position="519"/>
    </location>
</feature>
<dbReference type="InterPro" id="IPR052974">
    <property type="entry name" value="GH79_Enzymes"/>
</dbReference>
<dbReference type="EMBL" id="DS547131">
    <property type="protein sequence ID" value="EDR02290.1"/>
    <property type="molecule type" value="Genomic_DNA"/>
</dbReference>
<evidence type="ECO:0000259" key="2">
    <source>
        <dbReference type="Pfam" id="PF16862"/>
    </source>
</evidence>
<gene>
    <name evidence="3" type="ORF">LACBIDRAFT_295469</name>
</gene>
<dbReference type="HOGENOM" id="CLU_022148_3_0_1"/>
<dbReference type="PANTHER" id="PTHR36183">
    <property type="entry name" value="BETA-GLUCURONIDASE"/>
    <property type="match status" value="1"/>
</dbReference>
<keyword evidence="1" id="KW-0732">Signal</keyword>
<dbReference type="RefSeq" id="XP_001886967.1">
    <property type="nucleotide sequence ID" value="XM_001886932.1"/>
</dbReference>
<dbReference type="Pfam" id="PF16862">
    <property type="entry name" value="Glyco_hydro_79C"/>
    <property type="match status" value="1"/>
</dbReference>
<name>B0DSS3_LACBS</name>
<dbReference type="GO" id="GO:0016787">
    <property type="term" value="F:hydrolase activity"/>
    <property type="evidence" value="ECO:0007669"/>
    <property type="project" value="UniProtKB-KW"/>
</dbReference>
<proteinExistence type="predicted"/>
<keyword evidence="4" id="KW-1185">Reference proteome</keyword>
<dbReference type="Gene3D" id="3.20.20.80">
    <property type="entry name" value="Glycosidases"/>
    <property type="match status" value="1"/>
</dbReference>
<dbReference type="InterPro" id="IPR031728">
    <property type="entry name" value="GlcAase_C"/>
</dbReference>
<organism evidence="4">
    <name type="scientific">Laccaria bicolor (strain S238N-H82 / ATCC MYA-4686)</name>
    <name type="common">Bicoloured deceiver</name>
    <name type="synonym">Laccaria laccata var. bicolor</name>
    <dbReference type="NCBI Taxonomy" id="486041"/>
    <lineage>
        <taxon>Eukaryota</taxon>
        <taxon>Fungi</taxon>
        <taxon>Dikarya</taxon>
        <taxon>Basidiomycota</taxon>
        <taxon>Agaricomycotina</taxon>
        <taxon>Agaricomycetes</taxon>
        <taxon>Agaricomycetidae</taxon>
        <taxon>Agaricales</taxon>
        <taxon>Agaricineae</taxon>
        <taxon>Hydnangiaceae</taxon>
        <taxon>Laccaria</taxon>
    </lineage>
</organism>
<feature type="chain" id="PRO_5002749445" evidence="1">
    <location>
        <begin position="18"/>
        <end position="576"/>
    </location>
</feature>
<accession>B0DSS3</accession>
<dbReference type="AlphaFoldDB" id="B0DSS3"/>
<dbReference type="SUPFAM" id="SSF51445">
    <property type="entry name" value="(Trans)glycosidases"/>
    <property type="match status" value="1"/>
</dbReference>
<protein>
    <submittedName>
        <fullName evidence="3">Glycoside hydrolase family 79 protein</fullName>
    </submittedName>
</protein>
<dbReference type="Proteomes" id="UP000001194">
    <property type="component" value="Unassembled WGS sequence"/>
</dbReference>
<keyword evidence="3" id="KW-0378">Hydrolase</keyword>
<evidence type="ECO:0000256" key="1">
    <source>
        <dbReference type="SAM" id="SignalP"/>
    </source>
</evidence>
<dbReference type="InParanoid" id="B0DSS3"/>
<evidence type="ECO:0000313" key="4">
    <source>
        <dbReference type="Proteomes" id="UP000001194"/>
    </source>
</evidence>